<dbReference type="STRING" id="579105.SAMN04488096_1129"/>
<dbReference type="EMBL" id="FQYY01000012">
    <property type="protein sequence ID" value="SHJ22134.1"/>
    <property type="molecule type" value="Genomic_DNA"/>
</dbReference>
<accession>A0A1M6HIZ7</accession>
<organism evidence="1 2">
    <name type="scientific">Mesonia phycicola</name>
    <dbReference type="NCBI Taxonomy" id="579105"/>
    <lineage>
        <taxon>Bacteria</taxon>
        <taxon>Pseudomonadati</taxon>
        <taxon>Bacteroidota</taxon>
        <taxon>Flavobacteriia</taxon>
        <taxon>Flavobacteriales</taxon>
        <taxon>Flavobacteriaceae</taxon>
        <taxon>Mesonia</taxon>
    </lineage>
</organism>
<proteinExistence type="predicted"/>
<keyword evidence="2" id="KW-1185">Reference proteome</keyword>
<evidence type="ECO:0000313" key="1">
    <source>
        <dbReference type="EMBL" id="SHJ22134.1"/>
    </source>
</evidence>
<protein>
    <submittedName>
        <fullName evidence="1">Uncharacterized protein</fullName>
    </submittedName>
</protein>
<sequence>MIKFEIFNNQTSKICHLINDTSQEIHRISPKSIAWNSKGNFYKLIPSQPATAIIIGKDYLLLQYREKSEEYPHPHNMVMYNFNAVVEYVVEAPFLKTNEVTFNKKNLQASFSGFKRLDRLDSESPHEIKIDNQRHVLVCLYDKKHGTPLDDRAGKPHELQALNVETGEFHPAWCKYYGRL</sequence>
<gene>
    <name evidence="1" type="ORF">SAMN04488096_1129</name>
</gene>
<dbReference type="Proteomes" id="UP000184225">
    <property type="component" value="Unassembled WGS sequence"/>
</dbReference>
<dbReference type="AlphaFoldDB" id="A0A1M6HIZ7"/>
<reference evidence="1 2" key="1">
    <citation type="submission" date="2016-11" db="EMBL/GenBank/DDBJ databases">
        <authorList>
            <person name="Jaros S."/>
            <person name="Januszkiewicz K."/>
            <person name="Wedrychowicz H."/>
        </authorList>
    </citation>
    <scope>NUCLEOTIDE SEQUENCE [LARGE SCALE GENOMIC DNA]</scope>
    <source>
        <strain evidence="1 2">DSM 21425</strain>
    </source>
</reference>
<evidence type="ECO:0000313" key="2">
    <source>
        <dbReference type="Proteomes" id="UP000184225"/>
    </source>
</evidence>
<dbReference type="OrthoDB" id="1431804at2"/>
<dbReference type="RefSeq" id="WP_073153592.1">
    <property type="nucleotide sequence ID" value="NZ_FQYY01000012.1"/>
</dbReference>
<name>A0A1M6HIZ7_9FLAO</name>